<feature type="transmembrane region" description="Helical" evidence="1">
    <location>
        <begin position="55"/>
        <end position="75"/>
    </location>
</feature>
<dbReference type="AlphaFoldDB" id="A0A238VBH8"/>
<keyword evidence="1" id="KW-1133">Transmembrane helix</keyword>
<feature type="transmembrane region" description="Helical" evidence="1">
    <location>
        <begin position="234"/>
        <end position="252"/>
    </location>
</feature>
<name>A0A238VBH8_HALVU</name>
<feature type="transmembrane region" description="Helical" evidence="1">
    <location>
        <begin position="208"/>
        <end position="228"/>
    </location>
</feature>
<reference evidence="2 3" key="1">
    <citation type="submission" date="2017-06" db="EMBL/GenBank/DDBJ databases">
        <authorList>
            <person name="Kim H.J."/>
            <person name="Triplett B.A."/>
        </authorList>
    </citation>
    <scope>NUCLEOTIDE SEQUENCE [LARGE SCALE GENOMIC DNA]</scope>
    <source>
        <strain evidence="2 3">DSM 8800</strain>
    </source>
</reference>
<feature type="transmembrane region" description="Helical" evidence="1">
    <location>
        <begin position="139"/>
        <end position="160"/>
    </location>
</feature>
<proteinExistence type="predicted"/>
<keyword evidence="1" id="KW-0812">Transmembrane</keyword>
<dbReference type="Proteomes" id="UP000198397">
    <property type="component" value="Unassembled WGS sequence"/>
</dbReference>
<accession>A0A238VBH8</accession>
<evidence type="ECO:0000313" key="3">
    <source>
        <dbReference type="Proteomes" id="UP000198397"/>
    </source>
</evidence>
<dbReference type="OrthoDB" id="197051at2157"/>
<dbReference type="RefSeq" id="WP_089383674.1">
    <property type="nucleotide sequence ID" value="NZ_FZNQ01000002.1"/>
</dbReference>
<protein>
    <submittedName>
        <fullName evidence="2">Uncharacterized protein</fullName>
    </submittedName>
</protein>
<organism evidence="2 3">
    <name type="scientific">Halorubrum vacuolatum</name>
    <name type="common">Natronobacterium vacuolatum</name>
    <dbReference type="NCBI Taxonomy" id="63740"/>
    <lineage>
        <taxon>Archaea</taxon>
        <taxon>Methanobacteriati</taxon>
        <taxon>Methanobacteriota</taxon>
        <taxon>Stenosarchaea group</taxon>
        <taxon>Halobacteria</taxon>
        <taxon>Halobacteriales</taxon>
        <taxon>Haloferacaceae</taxon>
        <taxon>Halorubrum</taxon>
    </lineage>
</organism>
<feature type="transmembrane region" description="Helical" evidence="1">
    <location>
        <begin position="81"/>
        <end position="100"/>
    </location>
</feature>
<keyword evidence="1" id="KW-0472">Membrane</keyword>
<evidence type="ECO:0000313" key="2">
    <source>
        <dbReference type="EMBL" id="SNR31762.1"/>
    </source>
</evidence>
<sequence>MGGNGGTHSPVRRRTDVDGCGCLRCQNVTLDVIRRSSPAAVAWSTDFLRRHPSTVLVLLGFGVVQLALSRVGIADRVLPDAALAAAGVGLLGVVIGRGYVGVHATAAIRASTSNEGDGDQNTSTLSSARTSLAVTLRRLPSFLVAATVVGTALFAVVIAVTRGLSQAVNTALPAVGAAWAVPYVDSALLVATVAVLIATLVKCCFLPEACFVGGYGPIAAVVATWRITTVHTRKAIGLTAGLLVLFLAGQLLDAGAGATARPAVLELTLWETTVTLRSVGLSTASPVRLALDAVVSAGYAAVFTHGYLSGALEDSP</sequence>
<evidence type="ECO:0000256" key="1">
    <source>
        <dbReference type="SAM" id="Phobius"/>
    </source>
</evidence>
<dbReference type="EMBL" id="FZNQ01000002">
    <property type="protein sequence ID" value="SNR31762.1"/>
    <property type="molecule type" value="Genomic_DNA"/>
</dbReference>
<feature type="transmembrane region" description="Helical" evidence="1">
    <location>
        <begin position="180"/>
        <end position="201"/>
    </location>
</feature>
<keyword evidence="3" id="KW-1185">Reference proteome</keyword>
<gene>
    <name evidence="2" type="ORF">SAMN06264855_102222</name>
</gene>